<reference evidence="2 3" key="1">
    <citation type="submission" date="2019-07" db="EMBL/GenBank/DDBJ databases">
        <title>R&amp;d 2014.</title>
        <authorList>
            <person name="Klenk H.-P."/>
        </authorList>
    </citation>
    <scope>NUCLEOTIDE SEQUENCE [LARGE SCALE GENOMIC DNA]</scope>
    <source>
        <strain evidence="2 3">DSM 43194</strain>
    </source>
</reference>
<evidence type="ECO:0000313" key="3">
    <source>
        <dbReference type="Proteomes" id="UP000317303"/>
    </source>
</evidence>
<dbReference type="Proteomes" id="UP000317303">
    <property type="component" value="Unassembled WGS sequence"/>
</dbReference>
<keyword evidence="3" id="KW-1185">Reference proteome</keyword>
<dbReference type="GO" id="GO:0016740">
    <property type="term" value="F:transferase activity"/>
    <property type="evidence" value="ECO:0007669"/>
    <property type="project" value="UniProtKB-KW"/>
</dbReference>
<accession>A0A660C724</accession>
<evidence type="ECO:0000313" key="2">
    <source>
        <dbReference type="EMBL" id="TWH19146.1"/>
    </source>
</evidence>
<dbReference type="AlphaFoldDB" id="A0A660C724"/>
<comment type="caution">
    <text evidence="2">The sequence shown here is derived from an EMBL/GenBank/DDBJ whole genome shotgun (WGS) entry which is preliminary data.</text>
</comment>
<dbReference type="SUPFAM" id="SSF53271">
    <property type="entry name" value="PRTase-like"/>
    <property type="match status" value="1"/>
</dbReference>
<dbReference type="Gene3D" id="3.30.1310.20">
    <property type="entry name" value="PRTase-like"/>
    <property type="match status" value="1"/>
</dbReference>
<name>A0A660C724_9PSEU</name>
<dbReference type="Pfam" id="PF00156">
    <property type="entry name" value="Pribosyltran"/>
    <property type="match status" value="1"/>
</dbReference>
<proteinExistence type="predicted"/>
<protein>
    <submittedName>
        <fullName evidence="2">Putative phosphoribosyl transferase</fullName>
    </submittedName>
</protein>
<keyword evidence="2" id="KW-0808">Transferase</keyword>
<sequence>MEFADRRDAGRELAARLRYLDGQRPLVLGLPRGGVVVAREVADTIGGDLDIIPVRKLGVPRDPELALGAIAEGGTVVTNPDVMRQRRLGPADVDEAAARAFPELERTAALLRRNRPPATLRDRSVVVVDDGVATGATTRAALRSVATRGARWLTLAVPVAPADVLEELASSTDHTVCPNPRVWMRAVGNWYRDFRPVTDEEVVALLHRQPA</sequence>
<organism evidence="2 3">
    <name type="scientific">Prauserella rugosa</name>
    <dbReference type="NCBI Taxonomy" id="43354"/>
    <lineage>
        <taxon>Bacteria</taxon>
        <taxon>Bacillati</taxon>
        <taxon>Actinomycetota</taxon>
        <taxon>Actinomycetes</taxon>
        <taxon>Pseudonocardiales</taxon>
        <taxon>Pseudonocardiaceae</taxon>
        <taxon>Prauserella</taxon>
    </lineage>
</organism>
<dbReference type="CDD" id="cd06223">
    <property type="entry name" value="PRTases_typeI"/>
    <property type="match status" value="1"/>
</dbReference>
<dbReference type="RefSeq" id="WP_030532598.1">
    <property type="nucleotide sequence ID" value="NZ_JOIJ01000009.1"/>
</dbReference>
<dbReference type="InterPro" id="IPR000836">
    <property type="entry name" value="PRTase_dom"/>
</dbReference>
<gene>
    <name evidence="2" type="ORF">JD82_00969</name>
</gene>
<evidence type="ECO:0000259" key="1">
    <source>
        <dbReference type="Pfam" id="PF00156"/>
    </source>
</evidence>
<feature type="domain" description="Phosphoribosyltransferase" evidence="1">
    <location>
        <begin position="9"/>
        <end position="162"/>
    </location>
</feature>
<dbReference type="InterPro" id="IPR029057">
    <property type="entry name" value="PRTase-like"/>
</dbReference>
<dbReference type="EMBL" id="VLJV01000001">
    <property type="protein sequence ID" value="TWH19146.1"/>
    <property type="molecule type" value="Genomic_DNA"/>
</dbReference>
<dbReference type="OrthoDB" id="9810066at2"/>
<dbReference type="Gene3D" id="3.40.50.2020">
    <property type="match status" value="1"/>
</dbReference>